<protein>
    <recommendedName>
        <fullName evidence="3">RepB-like DNA primase domain-containing protein</fullName>
    </recommendedName>
</protein>
<sequence>MSAAVTAPIAHNRQMAREFLTLLDPAAEKFTFQFIGDTSKGGAETFHGSLEEAWRKVEFLNNEQRQTGVFVTINKTDGEGRRTKNITRVRSLFVDADGPEQVRRCEEVLSASGLSPSVVVWTGRGKHYYFLTSLPLDEFSDIQKYLIDKLGTDKSINDLPA</sequence>
<comment type="caution">
    <text evidence="1">The sequence shown here is derived from an EMBL/GenBank/DDBJ whole genome shotgun (WGS) entry which is preliminary data.</text>
</comment>
<organism evidence="1 2">
    <name type="scientific">Bradyrhizobium iriomotense</name>
    <dbReference type="NCBI Taxonomy" id="441950"/>
    <lineage>
        <taxon>Bacteria</taxon>
        <taxon>Pseudomonadati</taxon>
        <taxon>Pseudomonadota</taxon>
        <taxon>Alphaproteobacteria</taxon>
        <taxon>Hyphomicrobiales</taxon>
        <taxon>Nitrobacteraceae</taxon>
        <taxon>Bradyrhizobium</taxon>
    </lineage>
</organism>
<dbReference type="RefSeq" id="WP_284271668.1">
    <property type="nucleotide sequence ID" value="NZ_BSOW01000025.1"/>
</dbReference>
<keyword evidence="2" id="KW-1185">Reference proteome</keyword>
<accession>A0ABQ6B6R1</accession>
<proteinExistence type="predicted"/>
<evidence type="ECO:0000313" key="2">
    <source>
        <dbReference type="Proteomes" id="UP001156905"/>
    </source>
</evidence>
<evidence type="ECO:0008006" key="3">
    <source>
        <dbReference type="Google" id="ProtNLM"/>
    </source>
</evidence>
<dbReference type="EMBL" id="BSOW01000025">
    <property type="protein sequence ID" value="GLR89463.1"/>
    <property type="molecule type" value="Genomic_DNA"/>
</dbReference>
<reference evidence="2" key="1">
    <citation type="journal article" date="2019" name="Int. J. Syst. Evol. Microbiol.">
        <title>The Global Catalogue of Microorganisms (GCM) 10K type strain sequencing project: providing services to taxonomists for standard genome sequencing and annotation.</title>
        <authorList>
            <consortium name="The Broad Institute Genomics Platform"/>
            <consortium name="The Broad Institute Genome Sequencing Center for Infectious Disease"/>
            <person name="Wu L."/>
            <person name="Ma J."/>
        </authorList>
    </citation>
    <scope>NUCLEOTIDE SEQUENCE [LARGE SCALE GENOMIC DNA]</scope>
    <source>
        <strain evidence="2">NBRC 102520</strain>
    </source>
</reference>
<gene>
    <name evidence="1" type="ORF">GCM10007857_61760</name>
</gene>
<dbReference type="Proteomes" id="UP001156905">
    <property type="component" value="Unassembled WGS sequence"/>
</dbReference>
<name>A0ABQ6B6R1_9BRAD</name>
<evidence type="ECO:0000313" key="1">
    <source>
        <dbReference type="EMBL" id="GLR89463.1"/>
    </source>
</evidence>